<dbReference type="Proteomes" id="UP001633002">
    <property type="component" value="Unassembled WGS sequence"/>
</dbReference>
<reference evidence="2 3" key="1">
    <citation type="submission" date="2024-09" db="EMBL/GenBank/DDBJ databases">
        <title>Chromosome-scale assembly of Riccia sorocarpa.</title>
        <authorList>
            <person name="Paukszto L."/>
        </authorList>
    </citation>
    <scope>NUCLEOTIDE SEQUENCE [LARGE SCALE GENOMIC DNA]</scope>
    <source>
        <strain evidence="2">LP-2024</strain>
        <tissue evidence="2">Aerial parts of the thallus</tissue>
    </source>
</reference>
<sequence>MYDPGHGTDDALATRNWTRLNRENVVYYQEPSKKFCKPFTLAWQTEWMLGKLALLGHGSTMSFDAIFGTNKYGYSLFTIVCFDAHQNGIPCLWIIMERHEASDLVVVLTEVKTRVNAYRSDTMKTLEEWQPNCFLVDDVKEENIALRIPKVSVNLCMFHIRRAWLKKLHSCVEYPFGKAEMNRSLGRIMYCNVEEDPWMMSFDFMLKWKEESSFIRYYEKSGIIGLKVGLLKGTELMHIRTMTLKGPLKDGTLPSSNI</sequence>
<organism evidence="2 3">
    <name type="scientific">Riccia sorocarpa</name>
    <dbReference type="NCBI Taxonomy" id="122646"/>
    <lineage>
        <taxon>Eukaryota</taxon>
        <taxon>Viridiplantae</taxon>
        <taxon>Streptophyta</taxon>
        <taxon>Embryophyta</taxon>
        <taxon>Marchantiophyta</taxon>
        <taxon>Marchantiopsida</taxon>
        <taxon>Marchantiidae</taxon>
        <taxon>Marchantiales</taxon>
        <taxon>Ricciaceae</taxon>
        <taxon>Riccia</taxon>
    </lineage>
</organism>
<dbReference type="AlphaFoldDB" id="A0ABD3GDY6"/>
<dbReference type="PANTHER" id="PTHR33977">
    <property type="entry name" value="ZINC ION BINDING PROTEIN"/>
    <property type="match status" value="1"/>
</dbReference>
<evidence type="ECO:0000259" key="1">
    <source>
        <dbReference type="Pfam" id="PF10551"/>
    </source>
</evidence>
<name>A0ABD3GDY6_9MARC</name>
<accession>A0ABD3GDY6</accession>
<dbReference type="PANTHER" id="PTHR33977:SF1">
    <property type="entry name" value="ZINC ION BINDING PROTEIN"/>
    <property type="match status" value="1"/>
</dbReference>
<dbReference type="EMBL" id="JBJQOH010000008">
    <property type="protein sequence ID" value="KAL3676091.1"/>
    <property type="molecule type" value="Genomic_DNA"/>
</dbReference>
<keyword evidence="3" id="KW-1185">Reference proteome</keyword>
<feature type="domain" description="MULE transposase" evidence="1">
    <location>
        <begin position="61"/>
        <end position="160"/>
    </location>
</feature>
<evidence type="ECO:0000313" key="3">
    <source>
        <dbReference type="Proteomes" id="UP001633002"/>
    </source>
</evidence>
<evidence type="ECO:0000313" key="2">
    <source>
        <dbReference type="EMBL" id="KAL3676091.1"/>
    </source>
</evidence>
<proteinExistence type="predicted"/>
<protein>
    <recommendedName>
        <fullName evidence="1">MULE transposase domain-containing protein</fullName>
    </recommendedName>
</protein>
<gene>
    <name evidence="2" type="ORF">R1sor_026039</name>
</gene>
<dbReference type="InterPro" id="IPR018289">
    <property type="entry name" value="MULE_transposase_dom"/>
</dbReference>
<comment type="caution">
    <text evidence="2">The sequence shown here is derived from an EMBL/GenBank/DDBJ whole genome shotgun (WGS) entry which is preliminary data.</text>
</comment>
<dbReference type="Pfam" id="PF10551">
    <property type="entry name" value="MULE"/>
    <property type="match status" value="1"/>
</dbReference>